<evidence type="ECO:0000259" key="2">
    <source>
        <dbReference type="Pfam" id="PF03795"/>
    </source>
</evidence>
<proteinExistence type="inferred from homology"/>
<evidence type="ECO:0000313" key="4">
    <source>
        <dbReference type="Proteomes" id="UP001596455"/>
    </source>
</evidence>
<dbReference type="EMBL" id="JBHTCQ010000003">
    <property type="protein sequence ID" value="MFC7406248.1"/>
    <property type="molecule type" value="Genomic_DNA"/>
</dbReference>
<name>A0ABW2Q9R1_9MICO</name>
<dbReference type="RefSeq" id="WP_382395481.1">
    <property type="nucleotide sequence ID" value="NZ_JBHTCQ010000003.1"/>
</dbReference>
<dbReference type="PANTHER" id="PTHR35174:SF3">
    <property type="entry name" value="BLL7171 PROTEIN"/>
    <property type="match status" value="1"/>
</dbReference>
<reference evidence="4" key="1">
    <citation type="journal article" date="2019" name="Int. J. Syst. Evol. Microbiol.">
        <title>The Global Catalogue of Microorganisms (GCM) 10K type strain sequencing project: providing services to taxonomists for standard genome sequencing and annotation.</title>
        <authorList>
            <consortium name="The Broad Institute Genomics Platform"/>
            <consortium name="The Broad Institute Genome Sequencing Center for Infectious Disease"/>
            <person name="Wu L."/>
            <person name="Ma J."/>
        </authorList>
    </citation>
    <scope>NUCLEOTIDE SEQUENCE [LARGE SCALE GENOMIC DNA]</scope>
    <source>
        <strain evidence="4">JCM 1490</strain>
    </source>
</reference>
<dbReference type="InterPro" id="IPR005545">
    <property type="entry name" value="YCII"/>
</dbReference>
<feature type="domain" description="YCII-related" evidence="2">
    <location>
        <begin position="9"/>
        <end position="115"/>
    </location>
</feature>
<protein>
    <submittedName>
        <fullName evidence="3">YciI family protein</fullName>
    </submittedName>
</protein>
<dbReference type="Pfam" id="PF03795">
    <property type="entry name" value="YCII"/>
    <property type="match status" value="1"/>
</dbReference>
<accession>A0ABW2Q9R1</accession>
<organism evidence="3 4">
    <name type="scientific">Georgenia alba</name>
    <dbReference type="NCBI Taxonomy" id="2233858"/>
    <lineage>
        <taxon>Bacteria</taxon>
        <taxon>Bacillati</taxon>
        <taxon>Actinomycetota</taxon>
        <taxon>Actinomycetes</taxon>
        <taxon>Micrococcales</taxon>
        <taxon>Bogoriellaceae</taxon>
        <taxon>Georgenia</taxon>
    </lineage>
</organism>
<dbReference type="Proteomes" id="UP001596455">
    <property type="component" value="Unassembled WGS sequence"/>
</dbReference>
<keyword evidence="4" id="KW-1185">Reference proteome</keyword>
<gene>
    <name evidence="3" type="ORF">ACFQQL_14105</name>
</gene>
<dbReference type="PANTHER" id="PTHR35174">
    <property type="entry name" value="BLL7171 PROTEIN-RELATED"/>
    <property type="match status" value="1"/>
</dbReference>
<evidence type="ECO:0000313" key="3">
    <source>
        <dbReference type="EMBL" id="MFC7406248.1"/>
    </source>
</evidence>
<evidence type="ECO:0000256" key="1">
    <source>
        <dbReference type="ARBA" id="ARBA00007689"/>
    </source>
</evidence>
<dbReference type="InterPro" id="IPR011008">
    <property type="entry name" value="Dimeric_a/b-barrel"/>
</dbReference>
<comment type="caution">
    <text evidence="3">The sequence shown here is derived from an EMBL/GenBank/DDBJ whole genome shotgun (WGS) entry which is preliminary data.</text>
</comment>
<dbReference type="SUPFAM" id="SSF54909">
    <property type="entry name" value="Dimeric alpha+beta barrel"/>
    <property type="match status" value="1"/>
</dbReference>
<dbReference type="Gene3D" id="3.30.70.1060">
    <property type="entry name" value="Dimeric alpha+beta barrel"/>
    <property type="match status" value="1"/>
</dbReference>
<comment type="similarity">
    <text evidence="1">Belongs to the YciI family.</text>
</comment>
<sequence length="122" mass="13182">MTQYMLTNPHDSAEEPTMADMDPAVLEALLAKTMAFLDDLRAQDALVFAGGLHPPSSAKTVDATGETPTVENRPFVEADQYVGGFWVIDVANEEAAVEWATRASEMLGGPIEVRAFQEIPDA</sequence>